<name>A0A1B2DDU9_9BACL</name>
<evidence type="ECO:0000259" key="1">
    <source>
        <dbReference type="Pfam" id="PF07484"/>
    </source>
</evidence>
<accession>A0A1B2DDU9</accession>
<dbReference type="InterPro" id="IPR011083">
    <property type="entry name" value="Phage_tail_collar_dom"/>
</dbReference>
<gene>
    <name evidence="2" type="ORF">BBD42_04850</name>
</gene>
<dbReference type="AlphaFoldDB" id="A0A1B2DDU9"/>
<dbReference type="RefSeq" id="WP_099517242.1">
    <property type="nucleotide sequence ID" value="NZ_CP016808.1"/>
</dbReference>
<evidence type="ECO:0000313" key="2">
    <source>
        <dbReference type="EMBL" id="ANY65870.1"/>
    </source>
</evidence>
<dbReference type="SUPFAM" id="SSF88874">
    <property type="entry name" value="Receptor-binding domain of short tail fibre protein gp12"/>
    <property type="match status" value="1"/>
</dbReference>
<dbReference type="Gene3D" id="3.90.1340.10">
    <property type="entry name" value="Phage tail collar domain"/>
    <property type="match status" value="1"/>
</dbReference>
<protein>
    <submittedName>
        <fullName evidence="2">Phage tail protein</fullName>
    </submittedName>
</protein>
<dbReference type="InterPro" id="IPR037053">
    <property type="entry name" value="Phage_tail_collar_dom_sf"/>
</dbReference>
<reference evidence="2" key="1">
    <citation type="submission" date="2016-08" db="EMBL/GenBank/DDBJ databases">
        <title>Complete Genome Seqeunce of Paenibacillus sp. BIHB 4019 from tea rhizoplane.</title>
        <authorList>
            <person name="Thakur R."/>
            <person name="Swarnkar M.K."/>
            <person name="Gulati A."/>
        </authorList>
    </citation>
    <scope>NUCLEOTIDE SEQUENCE [LARGE SCALE GENOMIC DNA]</scope>
    <source>
        <strain evidence="2">BIHB4019</strain>
    </source>
</reference>
<dbReference type="EMBL" id="CP016808">
    <property type="protein sequence ID" value="ANY65870.1"/>
    <property type="molecule type" value="Genomic_DNA"/>
</dbReference>
<sequence length="177" mass="18699">MDAFTGEIRIFAGNYPPNNWALCNGAILQIQSNSVLYSILGTQYGGNGSTTFALPNLMEMAPLGQGAGPGLTPTTVGEQGGDAQVTLLSTEIPAHTHAANGIAAEQNSDDPANHYWAETKASGRPAVQRPLYKAANNTQMNPLALTPAGGSQPHNNMQPYLAMNFIICINGEYPRRG</sequence>
<organism evidence="2">
    <name type="scientific">Paenibacillus sp. BIHB 4019</name>
    <dbReference type="NCBI Taxonomy" id="1870819"/>
    <lineage>
        <taxon>Bacteria</taxon>
        <taxon>Bacillati</taxon>
        <taxon>Bacillota</taxon>
        <taxon>Bacilli</taxon>
        <taxon>Bacillales</taxon>
        <taxon>Paenibacillaceae</taxon>
        <taxon>Paenibacillus</taxon>
    </lineage>
</organism>
<feature type="domain" description="Phage tail collar" evidence="1">
    <location>
        <begin position="6"/>
        <end position="60"/>
    </location>
</feature>
<dbReference type="Pfam" id="PF07484">
    <property type="entry name" value="Collar"/>
    <property type="match status" value="1"/>
</dbReference>
<proteinExistence type="predicted"/>